<name>A0A5B6V815_9ROSI</name>
<dbReference type="OrthoDB" id="997247at2759"/>
<comment type="caution">
    <text evidence="2">The sequence shown here is derived from an EMBL/GenBank/DDBJ whole genome shotgun (WGS) entry which is preliminary data.</text>
</comment>
<keyword evidence="3" id="KW-1185">Reference proteome</keyword>
<dbReference type="EMBL" id="SMMG02000007">
    <property type="protein sequence ID" value="KAA3465302.1"/>
    <property type="molecule type" value="Genomic_DNA"/>
</dbReference>
<gene>
    <name evidence="2" type="ORF">EPI10_000492</name>
</gene>
<evidence type="ECO:0000259" key="1">
    <source>
        <dbReference type="Pfam" id="PF24626"/>
    </source>
</evidence>
<proteinExistence type="predicted"/>
<dbReference type="AlphaFoldDB" id="A0A5B6V815"/>
<dbReference type="Proteomes" id="UP000325315">
    <property type="component" value="Unassembled WGS sequence"/>
</dbReference>
<feature type="domain" description="Tf2-1-like SH3-like" evidence="1">
    <location>
        <begin position="3"/>
        <end position="37"/>
    </location>
</feature>
<evidence type="ECO:0000313" key="2">
    <source>
        <dbReference type="EMBL" id="KAA3465302.1"/>
    </source>
</evidence>
<organism evidence="2 3">
    <name type="scientific">Gossypium australe</name>
    <dbReference type="NCBI Taxonomy" id="47621"/>
    <lineage>
        <taxon>Eukaryota</taxon>
        <taxon>Viridiplantae</taxon>
        <taxon>Streptophyta</taxon>
        <taxon>Embryophyta</taxon>
        <taxon>Tracheophyta</taxon>
        <taxon>Spermatophyta</taxon>
        <taxon>Magnoliopsida</taxon>
        <taxon>eudicotyledons</taxon>
        <taxon>Gunneridae</taxon>
        <taxon>Pentapetalae</taxon>
        <taxon>rosids</taxon>
        <taxon>malvids</taxon>
        <taxon>Malvales</taxon>
        <taxon>Malvaceae</taxon>
        <taxon>Malvoideae</taxon>
        <taxon>Gossypium</taxon>
    </lineage>
</organism>
<dbReference type="InterPro" id="IPR056924">
    <property type="entry name" value="SH3_Tf2-1"/>
</dbReference>
<protein>
    <submittedName>
        <fullName evidence="2">DNA/RNA polymerase superfamily protein</fullName>
    </submittedName>
</protein>
<dbReference type="Pfam" id="PF24626">
    <property type="entry name" value="SH3_Tf2-1"/>
    <property type="match status" value="1"/>
</dbReference>
<evidence type="ECO:0000313" key="3">
    <source>
        <dbReference type="Proteomes" id="UP000325315"/>
    </source>
</evidence>
<accession>A0A5B6V815</accession>
<reference evidence="3" key="1">
    <citation type="journal article" date="2019" name="Plant Biotechnol. J.">
        <title>Genome sequencing of the Australian wild diploid species Gossypium australe highlights disease resistance and delayed gland morphogenesis.</title>
        <authorList>
            <person name="Cai Y."/>
            <person name="Cai X."/>
            <person name="Wang Q."/>
            <person name="Wang P."/>
            <person name="Zhang Y."/>
            <person name="Cai C."/>
            <person name="Xu Y."/>
            <person name="Wang K."/>
            <person name="Zhou Z."/>
            <person name="Wang C."/>
            <person name="Geng S."/>
            <person name="Li B."/>
            <person name="Dong Q."/>
            <person name="Hou Y."/>
            <person name="Wang H."/>
            <person name="Ai P."/>
            <person name="Liu Z."/>
            <person name="Yi F."/>
            <person name="Sun M."/>
            <person name="An G."/>
            <person name="Cheng J."/>
            <person name="Zhang Y."/>
            <person name="Shi Q."/>
            <person name="Xie Y."/>
            <person name="Shi X."/>
            <person name="Chang Y."/>
            <person name="Huang F."/>
            <person name="Chen Y."/>
            <person name="Hong S."/>
            <person name="Mi L."/>
            <person name="Sun Q."/>
            <person name="Zhang L."/>
            <person name="Zhou B."/>
            <person name="Peng R."/>
            <person name="Zhang X."/>
            <person name="Liu F."/>
        </authorList>
    </citation>
    <scope>NUCLEOTIDE SEQUENCE [LARGE SCALE GENOMIC DNA]</scope>
    <source>
        <strain evidence="3">cv. PA1801</strain>
    </source>
</reference>
<sequence>MVDKVFLKVSPWKKVLHFGHKGKLSPKHIGPYEIIERELDQLHINCKKSMMYSMNLCSNDIGLIHVMLYRLRQLKFNLISRMKKNR</sequence>